<comment type="subcellular location">
    <subcellularLocation>
        <location evidence="1">Membrane</location>
        <topology evidence="1">Multi-pass membrane protein</topology>
    </subcellularLocation>
</comment>
<reference evidence="10" key="1">
    <citation type="submission" date="2022-11" db="EMBL/GenBank/DDBJ databases">
        <authorList>
            <person name="Morgan W.R."/>
            <person name="Tartar A."/>
        </authorList>
    </citation>
    <scope>NUCLEOTIDE SEQUENCE</scope>
    <source>
        <strain evidence="10">ARSEF 373</strain>
    </source>
</reference>
<dbReference type="GO" id="GO:0016887">
    <property type="term" value="F:ATP hydrolysis activity"/>
    <property type="evidence" value="ECO:0007669"/>
    <property type="project" value="InterPro"/>
</dbReference>
<comment type="caution">
    <text evidence="10">The sequence shown here is derived from an EMBL/GenBank/DDBJ whole genome shotgun (WGS) entry which is preliminary data.</text>
</comment>
<feature type="transmembrane region" description="Helical" evidence="8">
    <location>
        <begin position="1249"/>
        <end position="1267"/>
    </location>
</feature>
<name>A0AAV2YT24_9STRA</name>
<dbReference type="Pfam" id="PF19055">
    <property type="entry name" value="ABC2_membrane_7"/>
    <property type="match status" value="1"/>
</dbReference>
<feature type="transmembrane region" description="Helical" evidence="8">
    <location>
        <begin position="1181"/>
        <end position="1209"/>
    </location>
</feature>
<accession>A0AAV2YT24</accession>
<keyword evidence="4" id="KW-0547">Nucleotide-binding</keyword>
<feature type="domain" description="ABC transporter" evidence="9">
    <location>
        <begin position="81"/>
        <end position="356"/>
    </location>
</feature>
<dbReference type="Gene3D" id="3.40.50.300">
    <property type="entry name" value="P-loop containing nucleotide triphosphate hydrolases"/>
    <property type="match status" value="2"/>
</dbReference>
<feature type="transmembrane region" description="Helical" evidence="8">
    <location>
        <begin position="682"/>
        <end position="705"/>
    </location>
</feature>
<feature type="transmembrane region" description="Helical" evidence="8">
    <location>
        <begin position="1221"/>
        <end position="1242"/>
    </location>
</feature>
<dbReference type="PANTHER" id="PTHR19241">
    <property type="entry name" value="ATP-BINDING CASSETTE TRANSPORTER"/>
    <property type="match status" value="1"/>
</dbReference>
<proteinExistence type="predicted"/>
<dbReference type="GO" id="GO:0016020">
    <property type="term" value="C:membrane"/>
    <property type="evidence" value="ECO:0007669"/>
    <property type="project" value="UniProtKB-SubCell"/>
</dbReference>
<dbReference type="SMART" id="SM00382">
    <property type="entry name" value="AAA"/>
    <property type="match status" value="2"/>
</dbReference>
<dbReference type="GO" id="GO:0140359">
    <property type="term" value="F:ABC-type transporter activity"/>
    <property type="evidence" value="ECO:0007669"/>
    <property type="project" value="InterPro"/>
</dbReference>
<protein>
    <recommendedName>
        <fullName evidence="9">ABC transporter domain-containing protein</fullName>
    </recommendedName>
</protein>
<evidence type="ECO:0000256" key="5">
    <source>
        <dbReference type="ARBA" id="ARBA00022840"/>
    </source>
</evidence>
<evidence type="ECO:0000256" key="2">
    <source>
        <dbReference type="ARBA" id="ARBA00022448"/>
    </source>
</evidence>
<keyword evidence="7 8" id="KW-0472">Membrane</keyword>
<feature type="transmembrane region" description="Helical" evidence="8">
    <location>
        <begin position="455"/>
        <end position="476"/>
    </location>
</feature>
<evidence type="ECO:0000256" key="8">
    <source>
        <dbReference type="SAM" id="Phobius"/>
    </source>
</evidence>
<keyword evidence="5" id="KW-0067">ATP-binding</keyword>
<dbReference type="Proteomes" id="UP001146120">
    <property type="component" value="Unassembled WGS sequence"/>
</dbReference>
<keyword evidence="3 8" id="KW-0812">Transmembrane</keyword>
<sequence>MPSAGDDNSNSGAKRAARLPPFLERPINDIHEHISTKVEAALGRAMPQLEIRCHQLSLSAELIVPAAVAAGNAASQYELPTLVNDVRQVGRSVFGKKNAVKKQILQNVSALFTPGSMTLVLGQPGSGKSAFMKTLSGRFPMGKNVRMEGDITFNGLDLDALGTRLPQFVAYVTQQDQHFPTLTVRETLEFAHVCSGESLPKQAEEQLRYGTHDENKLALDVSKSAFMHMVDLVLRQLGLTHCQDTVVGDAMLRGVSGGERKRVTTGEMEFGMKYATFMDEISTGLDSAATFDIVKSQRSLARQFGKTVVIALLQPAPEVFALFDNVILLNEGHVVYNGPCDRVVEYFSGLGIVCPPGRNVADFLLDVGTENQLKYETVGTTKPPRSADEYAHAFEQSELQMYLLDRLRAPQDPVLEQEIANFIDPTPEFSLPVGASTRLLMQRQWRIAMRNTPFLVGRALTTVLMGLFYGSVFYQFDSSNAQVVMGTIFTVVLFLALGQVAQLPTFIEARDVFYKQRRANFFRTASYVVSMSVSQVPLALAEAIVFGSITYWLCGFVSSASAFILFEVMLTLTSLAFAAWFFFLSCIAPNVHVAKPLGMVSILMFVLFAGFVLSKNQIPDYFVWIYWIDPIAWCIRALAVNQYRSDNFETCHAGNLNTCDTFGKTVGEYYLSLYDVPTDKQWVVYGLLYMALAYLVFMLICIYVLEYVRHEAPENVSPLTKKPEPWQQHVQSGTEPVDDYALLASPGPNVQIEIVHQRSRFASVKPIALAFKDLSYSVPAPGGAKGETIELLKGISGYALPGTMTALMGSSGAGKTTLMDVIAGRKTGQGQIGGQIFLNGHEATPLAIRRSTGYCEQMDVHSETATFREALTFSAFLRQSSDVSDAQKLDIVDECLELLDLTPIADKIIRGSSLEQFKRLTIGVELAAQPSVLFLDEPTSGLDARSAKLIMDGVRKVANTGRTVVCTIHQPSTDIFLLFDSLLLLRKGGQTVYFGQLGDQAQQLVQYLEAVPGVAPIELEHNPATWMLEAIGAGVRTNELAVDFADYFERSTLRTALTAALAQEGMTLPSPQGSPLTFSNKRAATAAVQTKLLFQRFFRMYWRMSSYNLTRIVISFVLGLLFGVVYVDSNYDTFQGINGGLGMIFLTTLFVGIVSFDSVVPIAYEERASFYRERACQTYNALWYFLAGTVVEIPYVFGSTFVFSCVFFPMVGFTGVSKFFAYWLTTAAHVLLQTYIGQFLAFASPSAEVASLFGVLFNSVCFTLMGFNPPTSAIPSGYKWLHHLVPHKYAFATLVAIVFGDNDCTPTSDNMACRLLHNVPASTGAPPTITISAYIDHTFSINKDDVWTNTIVILLAIVLFRVLGLVSLRYINHQKR</sequence>
<evidence type="ECO:0000256" key="1">
    <source>
        <dbReference type="ARBA" id="ARBA00004141"/>
    </source>
</evidence>
<feature type="transmembrane region" description="Helical" evidence="8">
    <location>
        <begin position="1351"/>
        <end position="1371"/>
    </location>
</feature>
<evidence type="ECO:0000313" key="11">
    <source>
        <dbReference type="Proteomes" id="UP001146120"/>
    </source>
</evidence>
<evidence type="ECO:0000256" key="7">
    <source>
        <dbReference type="ARBA" id="ARBA00023136"/>
    </source>
</evidence>
<evidence type="ECO:0000313" key="10">
    <source>
        <dbReference type="EMBL" id="DAZ97150.1"/>
    </source>
</evidence>
<dbReference type="Pfam" id="PF01061">
    <property type="entry name" value="ABC2_membrane"/>
    <property type="match status" value="2"/>
</dbReference>
<evidence type="ECO:0000256" key="3">
    <source>
        <dbReference type="ARBA" id="ARBA00022692"/>
    </source>
</evidence>
<feature type="transmembrane region" description="Helical" evidence="8">
    <location>
        <begin position="1139"/>
        <end position="1160"/>
    </location>
</feature>
<evidence type="ECO:0000256" key="6">
    <source>
        <dbReference type="ARBA" id="ARBA00022989"/>
    </source>
</evidence>
<dbReference type="PROSITE" id="PS50893">
    <property type="entry name" value="ABC_TRANSPORTER_2"/>
    <property type="match status" value="2"/>
</dbReference>
<feature type="transmembrane region" description="Helical" evidence="8">
    <location>
        <begin position="482"/>
        <end position="507"/>
    </location>
</feature>
<dbReference type="SUPFAM" id="SSF52540">
    <property type="entry name" value="P-loop containing nucleoside triphosphate hydrolases"/>
    <property type="match status" value="2"/>
</dbReference>
<dbReference type="InterPro" id="IPR003593">
    <property type="entry name" value="AAA+_ATPase"/>
</dbReference>
<organism evidence="10 11">
    <name type="scientific">Lagenidium giganteum</name>
    <dbReference type="NCBI Taxonomy" id="4803"/>
    <lineage>
        <taxon>Eukaryota</taxon>
        <taxon>Sar</taxon>
        <taxon>Stramenopiles</taxon>
        <taxon>Oomycota</taxon>
        <taxon>Peronosporomycetes</taxon>
        <taxon>Pythiales</taxon>
        <taxon>Pythiaceae</taxon>
    </lineage>
</organism>
<keyword evidence="6 8" id="KW-1133">Transmembrane helix</keyword>
<dbReference type="InterPro" id="IPR043926">
    <property type="entry name" value="ABCG_dom"/>
</dbReference>
<gene>
    <name evidence="10" type="ORF">N0F65_004764</name>
</gene>
<dbReference type="GO" id="GO:0005524">
    <property type="term" value="F:ATP binding"/>
    <property type="evidence" value="ECO:0007669"/>
    <property type="project" value="UniProtKB-KW"/>
</dbReference>
<dbReference type="FunFam" id="3.40.50.300:FF:000289">
    <property type="entry name" value="ABC transporter G family member 31"/>
    <property type="match status" value="1"/>
</dbReference>
<dbReference type="Pfam" id="PF00005">
    <property type="entry name" value="ABC_tran"/>
    <property type="match status" value="2"/>
</dbReference>
<feature type="domain" description="ABC transporter" evidence="9">
    <location>
        <begin position="769"/>
        <end position="1013"/>
    </location>
</feature>
<dbReference type="InterPro" id="IPR013525">
    <property type="entry name" value="ABC2_TM"/>
</dbReference>
<keyword evidence="2" id="KW-0813">Transport</keyword>
<feature type="transmembrane region" description="Helical" evidence="8">
    <location>
        <begin position="1109"/>
        <end position="1127"/>
    </location>
</feature>
<reference evidence="10" key="2">
    <citation type="journal article" date="2023" name="Microbiol Resour">
        <title>Decontamination and Annotation of the Draft Genome Sequence of the Oomycete Lagenidium giganteum ARSEF 373.</title>
        <authorList>
            <person name="Morgan W.R."/>
            <person name="Tartar A."/>
        </authorList>
    </citation>
    <scope>NUCLEOTIDE SEQUENCE</scope>
    <source>
        <strain evidence="10">ARSEF 373</strain>
    </source>
</reference>
<dbReference type="EMBL" id="DAKRPA010000145">
    <property type="protein sequence ID" value="DAZ97150.1"/>
    <property type="molecule type" value="Genomic_DNA"/>
</dbReference>
<evidence type="ECO:0000256" key="4">
    <source>
        <dbReference type="ARBA" id="ARBA00022741"/>
    </source>
</evidence>
<evidence type="ECO:0000259" key="9">
    <source>
        <dbReference type="PROSITE" id="PS50893"/>
    </source>
</evidence>
<dbReference type="FunFam" id="3.40.50.300:FF:000528">
    <property type="entry name" value="ABC transporter G family member 31"/>
    <property type="match status" value="1"/>
</dbReference>
<dbReference type="InterPro" id="IPR027417">
    <property type="entry name" value="P-loop_NTPase"/>
</dbReference>
<feature type="transmembrane region" description="Helical" evidence="8">
    <location>
        <begin position="527"/>
        <end position="553"/>
    </location>
</feature>
<keyword evidence="11" id="KW-1185">Reference proteome</keyword>
<dbReference type="InterPro" id="IPR003439">
    <property type="entry name" value="ABC_transporter-like_ATP-bd"/>
</dbReference>
<feature type="transmembrane region" description="Helical" evidence="8">
    <location>
        <begin position="596"/>
        <end position="614"/>
    </location>
</feature>
<feature type="transmembrane region" description="Helical" evidence="8">
    <location>
        <begin position="559"/>
        <end position="584"/>
    </location>
</feature>